<dbReference type="OrthoDB" id="288942at2759"/>
<comment type="similarity">
    <text evidence="3">Belongs to the class-II aminoacyl-tRNA synthetase family. Alax-L subfamily.</text>
</comment>
<dbReference type="PROSITE" id="PS50860">
    <property type="entry name" value="AA_TRNA_LIGASE_II_ALA"/>
    <property type="match status" value="1"/>
</dbReference>
<proteinExistence type="inferred from homology"/>
<dbReference type="PANTHER" id="PTHR43462:SF2">
    <property type="entry name" value="THREONYL AND ALANYL TRNA SYNTHETASE SECOND ADDITIONAL DOMAIN-CONTAINING PROTEIN"/>
    <property type="match status" value="1"/>
</dbReference>
<feature type="domain" description="Alanyl-transfer RNA synthetases family profile" evidence="5">
    <location>
        <begin position="1"/>
        <end position="274"/>
    </location>
</feature>
<dbReference type="OMA" id="MPVEIDF"/>
<dbReference type="Proteomes" id="UP000019763">
    <property type="component" value="Unassembled WGS sequence"/>
</dbReference>
<sequence length="291" mass="31070">MKETELLYFDNAPKLSCLATVLSVEGEGVVVLDKTVCHPQGGGQPYDTGYMLKNGTGAPSAGGRCDERFADDRSTDEGGSPFAGGSPPAGASVGGGSVSGSVRFNIREVRMDRDKGLVLHIGDFEGRGGAFRPGDSVEVVVDEDKRRLYSRLHSAGHLIDACVRSLGYDWVPSRGHHFPEGPFVEYTGETTGLDTVAIKNNLDLKAGELIAQDLPVTIKLNVSQEDAATLCGELDPMYRTAETLRLVDVGGFIGPCGGTHVHSLGEIKQMHVTKIKLNKSKGVIHVKYSVE</sequence>
<feature type="region of interest" description="Disordered" evidence="4">
    <location>
        <begin position="69"/>
        <end position="95"/>
    </location>
</feature>
<keyword evidence="7" id="KW-1185">Reference proteome</keyword>
<dbReference type="RefSeq" id="XP_011129731.1">
    <property type="nucleotide sequence ID" value="XM_011131429.1"/>
</dbReference>
<dbReference type="GO" id="GO:0005524">
    <property type="term" value="F:ATP binding"/>
    <property type="evidence" value="ECO:0007669"/>
    <property type="project" value="InterPro"/>
</dbReference>
<feature type="compositionally biased region" description="Low complexity" evidence="4">
    <location>
        <begin position="78"/>
        <end position="91"/>
    </location>
</feature>
<comment type="caution">
    <text evidence="6">The sequence shown here is derived from an EMBL/GenBank/DDBJ whole genome shotgun (WGS) entry which is preliminary data.</text>
</comment>
<dbReference type="GO" id="GO:0006419">
    <property type="term" value="P:alanyl-tRNA aminoacylation"/>
    <property type="evidence" value="ECO:0007669"/>
    <property type="project" value="InterPro"/>
</dbReference>
<evidence type="ECO:0000256" key="3">
    <source>
        <dbReference type="ARBA" id="ARBA00008429"/>
    </source>
</evidence>
<protein>
    <submittedName>
        <fullName evidence="6">Alanyl-tRNA synthetase</fullName>
    </submittedName>
</protein>
<dbReference type="AlphaFoldDB" id="A0A023B9D7"/>
<dbReference type="InterPro" id="IPR051335">
    <property type="entry name" value="Alanyl-tRNA_Editing_Enzymes"/>
</dbReference>
<gene>
    <name evidence="6" type="ORF">GNI_050310</name>
</gene>
<dbReference type="GO" id="GO:0003676">
    <property type="term" value="F:nucleic acid binding"/>
    <property type="evidence" value="ECO:0007669"/>
    <property type="project" value="InterPro"/>
</dbReference>
<comment type="subcellular location">
    <subcellularLocation>
        <location evidence="2">Cytoplasm</location>
    </subcellularLocation>
</comment>
<accession>A0A023B9D7</accession>
<dbReference type="EMBL" id="AFNH02000386">
    <property type="protein sequence ID" value="EZG72872.1"/>
    <property type="molecule type" value="Genomic_DNA"/>
</dbReference>
<evidence type="ECO:0000313" key="6">
    <source>
        <dbReference type="EMBL" id="EZG72872.1"/>
    </source>
</evidence>
<name>A0A023B9D7_GRENI</name>
<evidence type="ECO:0000256" key="2">
    <source>
        <dbReference type="ARBA" id="ARBA00004496"/>
    </source>
</evidence>
<dbReference type="InterPro" id="IPR009000">
    <property type="entry name" value="Transl_B-barrel_sf"/>
</dbReference>
<evidence type="ECO:0000313" key="7">
    <source>
        <dbReference type="Proteomes" id="UP000019763"/>
    </source>
</evidence>
<organism evidence="6 7">
    <name type="scientific">Gregarina niphandrodes</name>
    <name type="common">Septate eugregarine</name>
    <dbReference type="NCBI Taxonomy" id="110365"/>
    <lineage>
        <taxon>Eukaryota</taxon>
        <taxon>Sar</taxon>
        <taxon>Alveolata</taxon>
        <taxon>Apicomplexa</taxon>
        <taxon>Conoidasida</taxon>
        <taxon>Gregarinasina</taxon>
        <taxon>Eugregarinorida</taxon>
        <taxon>Gregarinidae</taxon>
        <taxon>Gregarina</taxon>
    </lineage>
</organism>
<dbReference type="InterPro" id="IPR018163">
    <property type="entry name" value="Thr/Ala-tRNA-synth_IIc_edit"/>
</dbReference>
<evidence type="ECO:0000256" key="1">
    <source>
        <dbReference type="ARBA" id="ARBA00001947"/>
    </source>
</evidence>
<comment type="cofactor">
    <cofactor evidence="1">
        <name>Zn(2+)</name>
        <dbReference type="ChEBI" id="CHEBI:29105"/>
    </cofactor>
</comment>
<dbReference type="GO" id="GO:0005737">
    <property type="term" value="C:cytoplasm"/>
    <property type="evidence" value="ECO:0007669"/>
    <property type="project" value="UniProtKB-SubCell"/>
</dbReference>
<dbReference type="InterPro" id="IPR018165">
    <property type="entry name" value="Ala-tRNA-synth_IIc_core"/>
</dbReference>
<dbReference type="VEuPathDB" id="CryptoDB:GNI_050310"/>
<evidence type="ECO:0000256" key="4">
    <source>
        <dbReference type="SAM" id="MobiDB-lite"/>
    </source>
</evidence>
<dbReference type="Gene3D" id="2.40.30.130">
    <property type="match status" value="1"/>
</dbReference>
<evidence type="ECO:0000259" key="5">
    <source>
        <dbReference type="PROSITE" id="PS50860"/>
    </source>
</evidence>
<dbReference type="InterPro" id="IPR012947">
    <property type="entry name" value="tRNA_SAD"/>
</dbReference>
<dbReference type="SUPFAM" id="SSF50447">
    <property type="entry name" value="Translation proteins"/>
    <property type="match status" value="1"/>
</dbReference>
<dbReference type="GO" id="GO:0004813">
    <property type="term" value="F:alanine-tRNA ligase activity"/>
    <property type="evidence" value="ECO:0007669"/>
    <property type="project" value="InterPro"/>
</dbReference>
<dbReference type="SUPFAM" id="SSF55186">
    <property type="entry name" value="ThrRS/AlaRS common domain"/>
    <property type="match status" value="1"/>
</dbReference>
<dbReference type="PANTHER" id="PTHR43462">
    <property type="entry name" value="ALANYL-TRNA EDITING PROTEIN"/>
    <property type="match status" value="1"/>
</dbReference>
<dbReference type="GeneID" id="22911853"/>
<dbReference type="SMART" id="SM00863">
    <property type="entry name" value="tRNA_SAD"/>
    <property type="match status" value="1"/>
</dbReference>
<reference evidence="6" key="1">
    <citation type="submission" date="2013-12" db="EMBL/GenBank/DDBJ databases">
        <authorList>
            <person name="Omoto C.K."/>
            <person name="Sibley D."/>
            <person name="Venepally P."/>
            <person name="Hadjithomas M."/>
            <person name="Karamycheva S."/>
            <person name="Brunk B."/>
            <person name="Roos D."/>
            <person name="Caler E."/>
            <person name="Lorenzi H."/>
        </authorList>
    </citation>
    <scope>NUCLEOTIDE SEQUENCE</scope>
</reference>
<dbReference type="Gene3D" id="3.30.980.10">
    <property type="entry name" value="Threonyl-trna Synthetase, Chain A, domain 2"/>
    <property type="match status" value="1"/>
</dbReference>
<dbReference type="Pfam" id="PF07973">
    <property type="entry name" value="tRNA_SAD"/>
    <property type="match status" value="1"/>
</dbReference>